<dbReference type="Pfam" id="PF21607">
    <property type="entry name" value="FabD_helical_ins"/>
    <property type="match status" value="1"/>
</dbReference>
<keyword evidence="2" id="KW-0223">Dioxygenase</keyword>
<sequence length="549" mass="59822">MVENPQAPRGAGLQPIGIWRSGPWLPAFTSTDLQEAVSCVREPVHVVRETPDGRVGVSRGGAVLREDQVNGVPTFPLLGTLPALYPEWLGDRSFLEVHGLRFPYVAGAMANGIHTTRITIAMAKAGMMGFFGAAGLGLHRIEQAVDEIIAALGDDGPTWGCNLIHAPNQPRLESDTVELYLKKGVRRAEAAAYMGLNPMVVRYAYTGVRRLPDGRVDRQNHLFAKISRPEVAARFLSPAPAEILDTCVRNGWLTRDEAELARSLPVAEDITVEADSGGHTDNQPLVALFPVILGVRDELAAKHGYRRPIRVGAAGGLSTPSTVAAAFALGAAYVLTGSVNQACVESGLSDEGKKMLAQADLPDVVMTPAADMFELGVQVQVLKRGTMFGVRAQRLYDLYVAHDSIESLPADARARVEREMFQMSCDEVWAGCERFFAERDPAELERAARDPKHKMALIFRWYLGMSSKWAIAGDPKRRADYQIWCGPAMGAFNRWVKGSFLEDPQNRSVVQVARNLLEGAAVVTRAQQLRTYGVPVPSAAFSFTPRPLA</sequence>
<dbReference type="SUPFAM" id="SSF51412">
    <property type="entry name" value="Inosine monophosphate dehydrogenase (IMPDH)"/>
    <property type="match status" value="1"/>
</dbReference>
<dbReference type="Gene3D" id="3.20.20.70">
    <property type="entry name" value="Aldolase class I"/>
    <property type="match status" value="1"/>
</dbReference>
<name>A0A150P2R4_SORCE</name>
<dbReference type="InterPro" id="IPR014179">
    <property type="entry name" value="PfaD-like_TIM-barrel"/>
</dbReference>
<dbReference type="PANTHER" id="PTHR32332">
    <property type="entry name" value="2-NITROPROPANE DIOXYGENASE"/>
    <property type="match status" value="1"/>
</dbReference>
<dbReference type="CDD" id="cd04742">
    <property type="entry name" value="NPD_FabD"/>
    <property type="match status" value="1"/>
</dbReference>
<dbReference type="PANTHER" id="PTHR32332:SF20">
    <property type="entry name" value="2-NITROPROPANE DIOXYGENASE-LIKE PROTEIN"/>
    <property type="match status" value="1"/>
</dbReference>
<dbReference type="NCBIfam" id="TIGR02814">
    <property type="entry name" value="pfaD_fam"/>
    <property type="match status" value="1"/>
</dbReference>
<evidence type="ECO:0000259" key="1">
    <source>
        <dbReference type="Pfam" id="PF21607"/>
    </source>
</evidence>
<keyword evidence="2" id="KW-0560">Oxidoreductase</keyword>
<comment type="caution">
    <text evidence="2">The sequence shown here is derived from an EMBL/GenBank/DDBJ whole genome shotgun (WGS) entry which is preliminary data.</text>
</comment>
<protein>
    <submittedName>
        <fullName evidence="2">2-nitropropane dioxygenase</fullName>
    </submittedName>
</protein>
<evidence type="ECO:0000313" key="2">
    <source>
        <dbReference type="EMBL" id="KYF49468.1"/>
    </source>
</evidence>
<feature type="domain" description="[Acyl-carrier-protein] S-malonyltransferase-like inserted helical" evidence="1">
    <location>
        <begin position="402"/>
        <end position="481"/>
    </location>
</feature>
<accession>A0A150P2R4</accession>
<dbReference type="AlphaFoldDB" id="A0A150P2R4"/>
<organism evidence="2 3">
    <name type="scientific">Sorangium cellulosum</name>
    <name type="common">Polyangium cellulosum</name>
    <dbReference type="NCBI Taxonomy" id="56"/>
    <lineage>
        <taxon>Bacteria</taxon>
        <taxon>Pseudomonadati</taxon>
        <taxon>Myxococcota</taxon>
        <taxon>Polyangia</taxon>
        <taxon>Polyangiales</taxon>
        <taxon>Polyangiaceae</taxon>
        <taxon>Sorangium</taxon>
    </lineage>
</organism>
<dbReference type="InterPro" id="IPR049489">
    <property type="entry name" value="FabD-like_helical_ins"/>
</dbReference>
<dbReference type="InterPro" id="IPR013785">
    <property type="entry name" value="Aldolase_TIM"/>
</dbReference>
<dbReference type="EMBL" id="JELY01003356">
    <property type="protein sequence ID" value="KYF49468.1"/>
    <property type="molecule type" value="Genomic_DNA"/>
</dbReference>
<dbReference type="GO" id="GO:0051213">
    <property type="term" value="F:dioxygenase activity"/>
    <property type="evidence" value="ECO:0007669"/>
    <property type="project" value="UniProtKB-KW"/>
</dbReference>
<evidence type="ECO:0000313" key="3">
    <source>
        <dbReference type="Proteomes" id="UP000075420"/>
    </source>
</evidence>
<proteinExistence type="predicted"/>
<gene>
    <name evidence="2" type="ORF">BE08_06245</name>
</gene>
<dbReference type="Pfam" id="PF03060">
    <property type="entry name" value="NMO"/>
    <property type="match status" value="1"/>
</dbReference>
<reference evidence="2 3" key="1">
    <citation type="submission" date="2014-02" db="EMBL/GenBank/DDBJ databases">
        <title>The small core and large imbalanced accessory genome model reveals a collaborative survival strategy of Sorangium cellulosum strains in nature.</title>
        <authorList>
            <person name="Han K."/>
            <person name="Peng R."/>
            <person name="Blom J."/>
            <person name="Li Y.-Z."/>
        </authorList>
    </citation>
    <scope>NUCLEOTIDE SEQUENCE [LARGE SCALE GENOMIC DNA]</scope>
    <source>
        <strain evidence="2 3">So0157-25</strain>
    </source>
</reference>
<dbReference type="Proteomes" id="UP000075420">
    <property type="component" value="Unassembled WGS sequence"/>
</dbReference>